<evidence type="ECO:0000313" key="6">
    <source>
        <dbReference type="EMBL" id="GAN02698.1"/>
    </source>
</evidence>
<evidence type="ECO:0000256" key="2">
    <source>
        <dbReference type="ARBA" id="ARBA00022980"/>
    </source>
</evidence>
<gene>
    <name evidence="6" type="ORF">MAM1_0026d02144</name>
</gene>
<keyword evidence="7" id="KW-1185">Reference proteome</keyword>
<dbReference type="PROSITE" id="PS01191">
    <property type="entry name" value="RIBOSOMAL_S3AE"/>
    <property type="match status" value="1"/>
</dbReference>
<dbReference type="GO" id="GO:0006412">
    <property type="term" value="P:translation"/>
    <property type="evidence" value="ECO:0007669"/>
    <property type="project" value="InterPro"/>
</dbReference>
<evidence type="ECO:0000256" key="3">
    <source>
        <dbReference type="ARBA" id="ARBA00022990"/>
    </source>
</evidence>
<dbReference type="GO" id="GO:0005840">
    <property type="term" value="C:ribosome"/>
    <property type="evidence" value="ECO:0007669"/>
    <property type="project" value="UniProtKB-KW"/>
</dbReference>
<reference evidence="6" key="1">
    <citation type="submission" date="2014-09" db="EMBL/GenBank/DDBJ databases">
        <title>Draft genome sequence of an oleaginous Mucoromycotina fungus Mucor ambiguus NBRC6742.</title>
        <authorList>
            <person name="Takeda I."/>
            <person name="Yamane N."/>
            <person name="Morita T."/>
            <person name="Tamano K."/>
            <person name="Machida M."/>
            <person name="Baker S."/>
            <person name="Koike H."/>
        </authorList>
    </citation>
    <scope>NUCLEOTIDE SEQUENCE</scope>
    <source>
        <strain evidence="6">NBRC 6742</strain>
    </source>
</reference>
<dbReference type="Pfam" id="PF01015">
    <property type="entry name" value="Ribosomal_S3Ae"/>
    <property type="match status" value="1"/>
</dbReference>
<evidence type="ECO:0000256" key="5">
    <source>
        <dbReference type="RuleBase" id="RU000668"/>
    </source>
</evidence>
<dbReference type="InterPro" id="IPR001593">
    <property type="entry name" value="Ribosomal_eS1"/>
</dbReference>
<evidence type="ECO:0000256" key="1">
    <source>
        <dbReference type="ARBA" id="ARBA00022490"/>
    </source>
</evidence>
<keyword evidence="2 5" id="KW-0689">Ribosomal protein</keyword>
<dbReference type="SMART" id="SM01397">
    <property type="entry name" value="Ribosomal_S3Ae"/>
    <property type="match status" value="1"/>
</dbReference>
<dbReference type="STRING" id="91626.A0A0C9MLJ1"/>
<dbReference type="PANTHER" id="PTHR11830">
    <property type="entry name" value="40S RIBOSOMAL PROTEIN S3A"/>
    <property type="match status" value="1"/>
</dbReference>
<evidence type="ECO:0000256" key="4">
    <source>
        <dbReference type="ARBA" id="ARBA00023274"/>
    </source>
</evidence>
<dbReference type="InterPro" id="IPR018281">
    <property type="entry name" value="Ribosomal_eS1_CS"/>
</dbReference>
<dbReference type="GO" id="GO:1990904">
    <property type="term" value="C:ribonucleoprotein complex"/>
    <property type="evidence" value="ECO:0007669"/>
    <property type="project" value="UniProtKB-KW"/>
</dbReference>
<dbReference type="AlphaFoldDB" id="A0A0C9MLJ1"/>
<dbReference type="EMBL" id="DF836315">
    <property type="protein sequence ID" value="GAN02698.1"/>
    <property type="molecule type" value="Genomic_DNA"/>
</dbReference>
<evidence type="ECO:0000313" key="7">
    <source>
        <dbReference type="Proteomes" id="UP000053815"/>
    </source>
</evidence>
<organism evidence="6">
    <name type="scientific">Mucor ambiguus</name>
    <dbReference type="NCBI Taxonomy" id="91626"/>
    <lineage>
        <taxon>Eukaryota</taxon>
        <taxon>Fungi</taxon>
        <taxon>Fungi incertae sedis</taxon>
        <taxon>Mucoromycota</taxon>
        <taxon>Mucoromycotina</taxon>
        <taxon>Mucoromycetes</taxon>
        <taxon>Mucorales</taxon>
        <taxon>Mucorineae</taxon>
        <taxon>Mucoraceae</taxon>
        <taxon>Mucor</taxon>
    </lineage>
</organism>
<keyword evidence="4 5" id="KW-0687">Ribonucleoprotein</keyword>
<keyword evidence="3" id="KW-0007">Acetylation</keyword>
<protein>
    <submittedName>
        <fullName evidence="6">Ribosomal protein S3Ae</fullName>
    </submittedName>
</protein>
<comment type="similarity">
    <text evidence="5">Belongs to the eukaryotic ribosomal protein eS1 family.</text>
</comment>
<sequence>MFDVRQVGKTLVNRTQGLRNANDSLHGRVVEMSLGDLSKDESRSFRKIQLKTTDGYLVRLFTVSFTSRRRNQIKKTTYAQAAQIRQIRKKMFEIMTEEAVACDLKELVAKVTSSASQSAQDAIAVRIEKACQGIYPLQNTYTRKVKILKAPKFDVSALLALHGGAAAAGDDTGAKASKDFVEPAIQASV</sequence>
<accession>A0A0C9MLJ1</accession>
<dbReference type="Proteomes" id="UP000053815">
    <property type="component" value="Unassembled WGS sequence"/>
</dbReference>
<dbReference type="GO" id="GO:0003735">
    <property type="term" value="F:structural constituent of ribosome"/>
    <property type="evidence" value="ECO:0007669"/>
    <property type="project" value="InterPro"/>
</dbReference>
<keyword evidence="1" id="KW-0963">Cytoplasm</keyword>
<name>A0A0C9MLJ1_9FUNG</name>
<proteinExistence type="inferred from homology"/>
<dbReference type="OrthoDB" id="9834376at2759"/>